<dbReference type="AlphaFoldDB" id="A0A4Y9ZL84"/>
<keyword evidence="3" id="KW-1185">Reference proteome</keyword>
<dbReference type="OrthoDB" id="2884925at2759"/>
<evidence type="ECO:0000259" key="1">
    <source>
        <dbReference type="Pfam" id="PF12937"/>
    </source>
</evidence>
<evidence type="ECO:0000313" key="2">
    <source>
        <dbReference type="EMBL" id="TFY74581.1"/>
    </source>
</evidence>
<organism evidence="2 3">
    <name type="scientific">Hericium alpestre</name>
    <dbReference type="NCBI Taxonomy" id="135208"/>
    <lineage>
        <taxon>Eukaryota</taxon>
        <taxon>Fungi</taxon>
        <taxon>Dikarya</taxon>
        <taxon>Basidiomycota</taxon>
        <taxon>Agaricomycotina</taxon>
        <taxon>Agaricomycetes</taxon>
        <taxon>Russulales</taxon>
        <taxon>Hericiaceae</taxon>
        <taxon>Hericium</taxon>
    </lineage>
</organism>
<dbReference type="InterPro" id="IPR001810">
    <property type="entry name" value="F-box_dom"/>
</dbReference>
<dbReference type="Proteomes" id="UP000298061">
    <property type="component" value="Unassembled WGS sequence"/>
</dbReference>
<gene>
    <name evidence="2" type="ORF">EWM64_g9431</name>
</gene>
<dbReference type="Gene3D" id="1.20.1280.50">
    <property type="match status" value="1"/>
</dbReference>
<name>A0A4Y9ZL84_9AGAM</name>
<comment type="caution">
    <text evidence="2">The sequence shown here is derived from an EMBL/GenBank/DDBJ whole genome shotgun (WGS) entry which is preliminary data.</text>
</comment>
<accession>A0A4Y9ZL84</accession>
<feature type="domain" description="F-box" evidence="1">
    <location>
        <begin position="69"/>
        <end position="141"/>
    </location>
</feature>
<protein>
    <recommendedName>
        <fullName evidence="1">F-box domain-containing protein</fullName>
    </recommendedName>
</protein>
<reference evidence="2 3" key="1">
    <citation type="submission" date="2019-02" db="EMBL/GenBank/DDBJ databases">
        <title>Genome sequencing of the rare red list fungi Hericium alpestre (H. flagellum).</title>
        <authorList>
            <person name="Buettner E."/>
            <person name="Kellner H."/>
        </authorList>
    </citation>
    <scope>NUCLEOTIDE SEQUENCE [LARGE SCALE GENOMIC DNA]</scope>
    <source>
        <strain evidence="2 3">DSM 108284</strain>
    </source>
</reference>
<dbReference type="Pfam" id="PF12937">
    <property type="entry name" value="F-box-like"/>
    <property type="match status" value="1"/>
</dbReference>
<proteinExistence type="predicted"/>
<dbReference type="EMBL" id="SFCI01001999">
    <property type="protein sequence ID" value="TFY74581.1"/>
    <property type="molecule type" value="Genomic_DNA"/>
</dbReference>
<sequence>MESSDHTESTIRLQGHHECAPRSYASVDLYSPEDRIKEAIGRYDDVLKSLAESSAFVATPRNALIQNARIPPEILSRIFRFAVDLHPCTHDGPLPHERLPLNDMLEVVKTTRTLPGWLAITQVCRRWRDVAFRDPSLWTEVTYATSMTWLKENLARAQSLNLPVTLHRYIPRGYPPWENNEAELDLIDEHMSHIRELVVLMHPASMIYAVPLINAAPLLESLTLSRYGLGIDETDDELVQRLSDDIFAGHVPALRRLAVRGHIFRWTTSPLISASITHFELSLPECAYVQDDIYPDGLEEPSRAKLFLCLRRMPMLEALKLENCWPFEGHPWLDMIIEFARLQSLALIGTMASCVEFLQRVRIPSSASLNMSLRIDRRETADDDGALINILAERINVLSAGRCVSVAAFRLSENGSTDGYAAGLKLWRSQTGERFAEEEWQLFAINFDTGPSVLPVLRLLTSKLHLPELQVLSFFCRPSQTGAGTEAMGDIMVELLAQFAGTQHLIVNMRSVAVLGRAISTANSESSSEMGPGDDTGIPRLFRELTALSLLDTKRCFGDLKAHETLQSYPETELFEELDDWTPLFEGVVRVQALPAAMERYMDMEVVVQRPVTHDKILGYESEVLSD</sequence>
<evidence type="ECO:0000313" key="3">
    <source>
        <dbReference type="Proteomes" id="UP000298061"/>
    </source>
</evidence>